<proteinExistence type="predicted"/>
<reference evidence="2 3" key="1">
    <citation type="submission" date="2017-06" db="EMBL/GenBank/DDBJ databases">
        <title>Comparative genomic analysis of Ambrosia Fusariam Clade fungi.</title>
        <authorList>
            <person name="Stajich J.E."/>
            <person name="Carrillo J."/>
            <person name="Kijimoto T."/>
            <person name="Eskalen A."/>
            <person name="O'Donnell K."/>
            <person name="Kasson M."/>
        </authorList>
    </citation>
    <scope>NUCLEOTIDE SEQUENCE [LARGE SCALE GENOMIC DNA]</scope>
    <source>
        <strain evidence="2 3">NRRL62584</strain>
    </source>
</reference>
<evidence type="ECO:0000313" key="3">
    <source>
        <dbReference type="Proteomes" id="UP000288168"/>
    </source>
</evidence>
<name>A0A428PVP7_9HYPO</name>
<dbReference type="AlphaFoldDB" id="A0A428PVP7"/>
<comment type="caution">
    <text evidence="2">The sequence shown here is derived from an EMBL/GenBank/DDBJ whole genome shotgun (WGS) entry which is preliminary data.</text>
</comment>
<sequence>MEDLKPWTRIDYYGVTFDHLVPSDDTDPEVLQINIIEMDHDEGACARQPTLTPVPVLPNGRRWEQEDTVQQSAISVSRACLSSTEESDPESGSIPERGEIKMIFLSTLFYDWMILPPNIKWFEDSHRSHASHHDVVML</sequence>
<accession>A0A428PVP7</accession>
<organism evidence="2 3">
    <name type="scientific">Fusarium duplospermum</name>
    <dbReference type="NCBI Taxonomy" id="1325734"/>
    <lineage>
        <taxon>Eukaryota</taxon>
        <taxon>Fungi</taxon>
        <taxon>Dikarya</taxon>
        <taxon>Ascomycota</taxon>
        <taxon>Pezizomycotina</taxon>
        <taxon>Sordariomycetes</taxon>
        <taxon>Hypocreomycetidae</taxon>
        <taxon>Hypocreales</taxon>
        <taxon>Nectriaceae</taxon>
        <taxon>Fusarium</taxon>
        <taxon>Fusarium solani species complex</taxon>
    </lineage>
</organism>
<evidence type="ECO:0000256" key="1">
    <source>
        <dbReference type="SAM" id="MobiDB-lite"/>
    </source>
</evidence>
<evidence type="ECO:0000313" key="2">
    <source>
        <dbReference type="EMBL" id="RSL57091.1"/>
    </source>
</evidence>
<feature type="region of interest" description="Disordered" evidence="1">
    <location>
        <begin position="75"/>
        <end position="95"/>
    </location>
</feature>
<dbReference type="STRING" id="1325734.A0A428PVP7"/>
<dbReference type="Proteomes" id="UP000288168">
    <property type="component" value="Unassembled WGS sequence"/>
</dbReference>
<gene>
    <name evidence="2" type="ORF">CEP54_008501</name>
</gene>
<dbReference type="EMBL" id="NKCI01000085">
    <property type="protein sequence ID" value="RSL57091.1"/>
    <property type="molecule type" value="Genomic_DNA"/>
</dbReference>
<keyword evidence="3" id="KW-1185">Reference proteome</keyword>
<protein>
    <submittedName>
        <fullName evidence="2">Uncharacterized protein</fullName>
    </submittedName>
</protein>
<dbReference type="OrthoDB" id="5150140at2759"/>
<feature type="compositionally biased region" description="Polar residues" evidence="1">
    <location>
        <begin position="75"/>
        <end position="84"/>
    </location>
</feature>